<dbReference type="Pfam" id="PF09130">
    <property type="entry name" value="DUF1932"/>
    <property type="match status" value="1"/>
</dbReference>
<evidence type="ECO:0000256" key="1">
    <source>
        <dbReference type="ARBA" id="ARBA00023002"/>
    </source>
</evidence>
<evidence type="ECO:0000313" key="4">
    <source>
        <dbReference type="EMBL" id="MBW4330798.1"/>
    </source>
</evidence>
<evidence type="ECO:0000259" key="3">
    <source>
        <dbReference type="Pfam" id="PF09130"/>
    </source>
</evidence>
<organism evidence="4 5">
    <name type="scientific">Stakelama flava</name>
    <dbReference type="NCBI Taxonomy" id="2860338"/>
    <lineage>
        <taxon>Bacteria</taxon>
        <taxon>Pseudomonadati</taxon>
        <taxon>Pseudomonadota</taxon>
        <taxon>Alphaproteobacteria</taxon>
        <taxon>Sphingomonadales</taxon>
        <taxon>Sphingomonadaceae</taxon>
        <taxon>Stakelama</taxon>
    </lineage>
</organism>
<proteinExistence type="predicted"/>
<keyword evidence="5" id="KW-1185">Reference proteome</keyword>
<dbReference type="PIRSF" id="PIRSF000103">
    <property type="entry name" value="HIBADH"/>
    <property type="match status" value="1"/>
</dbReference>
<keyword evidence="1" id="KW-0560">Oxidoreductase</keyword>
<evidence type="ECO:0000259" key="2">
    <source>
        <dbReference type="Pfam" id="PF03446"/>
    </source>
</evidence>
<dbReference type="InterPro" id="IPR015815">
    <property type="entry name" value="HIBADH-related"/>
</dbReference>
<accession>A0ABS6XKR3</accession>
<dbReference type="EMBL" id="JAHWZX010000005">
    <property type="protein sequence ID" value="MBW4330798.1"/>
    <property type="molecule type" value="Genomic_DNA"/>
</dbReference>
<feature type="domain" description="6-phosphogluconate dehydrogenase NADP-binding" evidence="2">
    <location>
        <begin position="4"/>
        <end position="134"/>
    </location>
</feature>
<protein>
    <submittedName>
        <fullName evidence="4">DUF1932 domain-containing protein</fullName>
    </submittedName>
</protein>
<evidence type="ECO:0000313" key="5">
    <source>
        <dbReference type="Proteomes" id="UP001197214"/>
    </source>
</evidence>
<dbReference type="RefSeq" id="WP_219237896.1">
    <property type="nucleotide sequence ID" value="NZ_JAHWZX010000005.1"/>
</dbReference>
<name>A0ABS6XKR3_9SPHN</name>
<comment type="caution">
    <text evidence="4">The sequence shown here is derived from an EMBL/GenBank/DDBJ whole genome shotgun (WGS) entry which is preliminary data.</text>
</comment>
<dbReference type="Proteomes" id="UP001197214">
    <property type="component" value="Unassembled WGS sequence"/>
</dbReference>
<reference evidence="4 5" key="1">
    <citation type="submission" date="2021-07" db="EMBL/GenBank/DDBJ databases">
        <title>Stakelama flava sp. nov., a novel endophytic bacterium isolated from branch of Kandelia candel.</title>
        <authorList>
            <person name="Tuo L."/>
        </authorList>
    </citation>
    <scope>NUCLEOTIDE SEQUENCE [LARGE SCALE GENOMIC DNA]</scope>
    <source>
        <strain evidence="4 5">CBK3Z-3</strain>
    </source>
</reference>
<dbReference type="InterPro" id="IPR006115">
    <property type="entry name" value="6PGDH_NADP-bd"/>
</dbReference>
<gene>
    <name evidence="4" type="ORF">KY084_07890</name>
</gene>
<dbReference type="Pfam" id="PF03446">
    <property type="entry name" value="NAD_binding_2"/>
    <property type="match status" value="1"/>
</dbReference>
<sequence length="269" mass="28269">MANDVALIGFGEAGEAFALAAGWKGHAAAFDIRADRRAAIEKVGLLAMNDAISTLVDTPLVLSLVTAQQALEAARDYARYLKPGALWCDMNSVAPETKQAAAEAVHTAGGNYIDVAVLAPVKPARMVVPLLVAGPNAVEARGRLSAAGFTNITIVGEEIGRASAIKMIRSVMVKGIEALTDEMMAAAEAAGVADEVLASLDASEKRIGWAERAAYNRERMATHGLRRAAEMEESARTLSALGVEPIMTNGTVFRQREAAQPEEAERGAA</sequence>
<feature type="domain" description="Phosphogluconate dehydrogenase NAD-binding putative C-terminal" evidence="3">
    <location>
        <begin position="187"/>
        <end position="256"/>
    </location>
</feature>
<dbReference type="InterPro" id="IPR015814">
    <property type="entry name" value="Pgluconate_DH_NAD-bd_C"/>
</dbReference>